<reference evidence="2" key="1">
    <citation type="submission" date="2014-08" db="EMBL/GenBank/DDBJ databases">
        <authorList>
            <person name="Murali S."/>
            <person name="Richards S."/>
            <person name="Bandaranaike D."/>
            <person name="Bellair M."/>
            <person name="Blankenburg K."/>
            <person name="Chao H."/>
            <person name="Dinh H."/>
            <person name="Doddapaneni H."/>
            <person name="Dugan-Rocha S."/>
            <person name="Elkadiri S."/>
            <person name="Gnanaolivu R."/>
            <person name="Hughes D."/>
            <person name="Lee S."/>
            <person name="Li M."/>
            <person name="Ming W."/>
            <person name="Munidasa M."/>
            <person name="Muniz J."/>
            <person name="Nguyen L."/>
            <person name="Osuji N."/>
            <person name="Pu L.-L."/>
            <person name="Puazo M."/>
            <person name="Skinner E."/>
            <person name="Qu C."/>
            <person name="Quiroz J."/>
            <person name="Raj R."/>
            <person name="Weissenberger G."/>
            <person name="Xin Y."/>
            <person name="Zou X."/>
            <person name="Han Y."/>
            <person name="Worley K."/>
            <person name="Muzny D."/>
            <person name="Gibbs R."/>
        </authorList>
    </citation>
    <scope>NUCLEOTIDE SEQUENCE</scope>
    <source>
        <strain evidence="2">HAZT.00-mixed</strain>
        <tissue evidence="2">Whole organism</tissue>
    </source>
</reference>
<reference evidence="2" key="2">
    <citation type="journal article" date="2018" name="Environ. Sci. Technol.">
        <title>The Toxicogenome of Hyalella azteca: A Model for Sediment Ecotoxicology and Evolutionary Toxicology.</title>
        <authorList>
            <person name="Poynton H.C."/>
            <person name="Hasenbein S."/>
            <person name="Benoit J.B."/>
            <person name="Sepulveda M.S."/>
            <person name="Poelchau M.F."/>
            <person name="Hughes D.S.T."/>
            <person name="Murali S.C."/>
            <person name="Chen S."/>
            <person name="Glastad K.M."/>
            <person name="Goodisman M.A.D."/>
            <person name="Werren J.H."/>
            <person name="Vineis J.H."/>
            <person name="Bowen J.L."/>
            <person name="Friedrich M."/>
            <person name="Jones J."/>
            <person name="Robertson H.M."/>
            <person name="Feyereisen R."/>
            <person name="Mechler-Hickson A."/>
            <person name="Mathers N."/>
            <person name="Lee C.E."/>
            <person name="Colbourne J.K."/>
            <person name="Biales A."/>
            <person name="Johnston J.S."/>
            <person name="Wellborn G.A."/>
            <person name="Rosendale A.J."/>
            <person name="Cridge A.G."/>
            <person name="Munoz-Torres M.C."/>
            <person name="Bain P.A."/>
            <person name="Manny A.R."/>
            <person name="Major K.M."/>
            <person name="Lambert F.N."/>
            <person name="Vulpe C.D."/>
            <person name="Tuck P."/>
            <person name="Blalock B.J."/>
            <person name="Lin Y.Y."/>
            <person name="Smith M.E."/>
            <person name="Ochoa-Acuna H."/>
            <person name="Chen M.M."/>
            <person name="Childers C.P."/>
            <person name="Qu J."/>
            <person name="Dugan S."/>
            <person name="Lee S.L."/>
            <person name="Chao H."/>
            <person name="Dinh H."/>
            <person name="Han Y."/>
            <person name="Doddapaneni H."/>
            <person name="Worley K.C."/>
            <person name="Muzny D.M."/>
            <person name="Gibbs R.A."/>
            <person name="Richards S."/>
        </authorList>
    </citation>
    <scope>NUCLEOTIDE SEQUENCE</scope>
    <source>
        <strain evidence="2">HAZT.00-mixed</strain>
        <tissue evidence="2">Whole organism</tissue>
    </source>
</reference>
<name>A0A6A0GQQ0_HYAAZ</name>
<feature type="region of interest" description="Disordered" evidence="1">
    <location>
        <begin position="54"/>
        <end position="134"/>
    </location>
</feature>
<dbReference type="EMBL" id="JQDR03016676">
    <property type="protein sequence ID" value="KAA0184903.1"/>
    <property type="molecule type" value="Genomic_DNA"/>
</dbReference>
<gene>
    <name evidence="2" type="ORF">HAZT_HAZT011704</name>
</gene>
<comment type="caution">
    <text evidence="2">The sequence shown here is derived from an EMBL/GenBank/DDBJ whole genome shotgun (WGS) entry which is preliminary data.</text>
</comment>
<sequence length="248" mass="25598">MRIVQRIALSAHTYRRLGVKASDLAAAVNETKAITATDVVQCAKKAALAGERPAPDVGLAGERPAPDVGLAGERPAPDVDLAGDSPMPDVGLAAEHPAPDVGLAGEHPAPDVGLAGERPAPDVGLAGERPAPDVGLAGERPSPDVGLAGMAGFSFNGTCTAYKFGSKLCSCSPGEEVVYVTNASAFFGPPSAVPLSAAPYINTTVENIPFKQYRILKFVADDAEVEVFSSAGGKLSRIIFQIHIREME</sequence>
<dbReference type="AlphaFoldDB" id="A0A6A0GQQ0"/>
<protein>
    <submittedName>
        <fullName evidence="2">Uncharacterized protein</fullName>
    </submittedName>
</protein>
<reference evidence="2" key="3">
    <citation type="submission" date="2019-06" db="EMBL/GenBank/DDBJ databases">
        <authorList>
            <person name="Poynton C."/>
            <person name="Hasenbein S."/>
            <person name="Benoit J.B."/>
            <person name="Sepulveda M.S."/>
            <person name="Poelchau M.F."/>
            <person name="Murali S.C."/>
            <person name="Chen S."/>
            <person name="Glastad K.M."/>
            <person name="Werren J.H."/>
            <person name="Vineis J.H."/>
            <person name="Bowen J.L."/>
            <person name="Friedrich M."/>
            <person name="Jones J."/>
            <person name="Robertson H.M."/>
            <person name="Feyereisen R."/>
            <person name="Mechler-Hickson A."/>
            <person name="Mathers N."/>
            <person name="Lee C.E."/>
            <person name="Colbourne J.K."/>
            <person name="Biales A."/>
            <person name="Johnston J.S."/>
            <person name="Wellborn G.A."/>
            <person name="Rosendale A.J."/>
            <person name="Cridge A.G."/>
            <person name="Munoz-Torres M.C."/>
            <person name="Bain P.A."/>
            <person name="Manny A.R."/>
            <person name="Major K.M."/>
            <person name="Lambert F.N."/>
            <person name="Vulpe C.D."/>
            <person name="Tuck P."/>
            <person name="Blalock B.J."/>
            <person name="Lin Y.-Y."/>
            <person name="Smith M.E."/>
            <person name="Ochoa-Acuna H."/>
            <person name="Chen M.-J.M."/>
            <person name="Childers C.P."/>
            <person name="Qu J."/>
            <person name="Dugan S."/>
            <person name="Lee S.L."/>
            <person name="Chao H."/>
            <person name="Dinh H."/>
            <person name="Han Y."/>
            <person name="Doddapaneni H."/>
            <person name="Worley K.C."/>
            <person name="Muzny D.M."/>
            <person name="Gibbs R.A."/>
            <person name="Richards S."/>
        </authorList>
    </citation>
    <scope>NUCLEOTIDE SEQUENCE</scope>
    <source>
        <strain evidence="2">HAZT.00-mixed</strain>
        <tissue evidence="2">Whole organism</tissue>
    </source>
</reference>
<evidence type="ECO:0000313" key="2">
    <source>
        <dbReference type="EMBL" id="KAA0184903.1"/>
    </source>
</evidence>
<evidence type="ECO:0000256" key="1">
    <source>
        <dbReference type="SAM" id="MobiDB-lite"/>
    </source>
</evidence>
<dbReference type="Proteomes" id="UP000711488">
    <property type="component" value="Unassembled WGS sequence"/>
</dbReference>
<accession>A0A6A0GQQ0</accession>
<organism evidence="2">
    <name type="scientific">Hyalella azteca</name>
    <name type="common">Amphipod</name>
    <dbReference type="NCBI Taxonomy" id="294128"/>
    <lineage>
        <taxon>Eukaryota</taxon>
        <taxon>Metazoa</taxon>
        <taxon>Ecdysozoa</taxon>
        <taxon>Arthropoda</taxon>
        <taxon>Crustacea</taxon>
        <taxon>Multicrustacea</taxon>
        <taxon>Malacostraca</taxon>
        <taxon>Eumalacostraca</taxon>
        <taxon>Peracarida</taxon>
        <taxon>Amphipoda</taxon>
        <taxon>Senticaudata</taxon>
        <taxon>Talitrida</taxon>
        <taxon>Talitroidea</taxon>
        <taxon>Hyalellidae</taxon>
        <taxon>Hyalella</taxon>
    </lineage>
</organism>
<proteinExistence type="predicted"/>